<dbReference type="InterPro" id="IPR036271">
    <property type="entry name" value="Tet_transcr_reg_TetR-rel_C_sf"/>
</dbReference>
<dbReference type="Gene3D" id="1.10.10.60">
    <property type="entry name" value="Homeodomain-like"/>
    <property type="match status" value="1"/>
</dbReference>
<evidence type="ECO:0000256" key="5">
    <source>
        <dbReference type="PROSITE-ProRule" id="PRU00335"/>
    </source>
</evidence>
<evidence type="ECO:0000313" key="7">
    <source>
        <dbReference type="EMBL" id="MBD3915609.1"/>
    </source>
</evidence>
<dbReference type="InterPro" id="IPR041490">
    <property type="entry name" value="KstR2_TetR_C"/>
</dbReference>
<evidence type="ECO:0000256" key="2">
    <source>
        <dbReference type="ARBA" id="ARBA00023015"/>
    </source>
</evidence>
<dbReference type="PANTHER" id="PTHR30055">
    <property type="entry name" value="HTH-TYPE TRANSCRIPTIONAL REGULATOR RUTR"/>
    <property type="match status" value="1"/>
</dbReference>
<evidence type="ECO:0000256" key="3">
    <source>
        <dbReference type="ARBA" id="ARBA00023125"/>
    </source>
</evidence>
<evidence type="ECO:0000259" key="6">
    <source>
        <dbReference type="PROSITE" id="PS50977"/>
    </source>
</evidence>
<gene>
    <name evidence="7" type="ORF">IEZ25_13380</name>
</gene>
<dbReference type="PROSITE" id="PS50977">
    <property type="entry name" value="HTH_TETR_2"/>
    <property type="match status" value="1"/>
</dbReference>
<evidence type="ECO:0000256" key="4">
    <source>
        <dbReference type="ARBA" id="ARBA00023163"/>
    </source>
</evidence>
<feature type="domain" description="HTH tetR-type" evidence="6">
    <location>
        <begin position="15"/>
        <end position="75"/>
    </location>
</feature>
<dbReference type="EMBL" id="JACXYY010000005">
    <property type="protein sequence ID" value="MBD3915609.1"/>
    <property type="molecule type" value="Genomic_DNA"/>
</dbReference>
<dbReference type="InterPro" id="IPR009057">
    <property type="entry name" value="Homeodomain-like_sf"/>
</dbReference>
<organism evidence="7 8">
    <name type="scientific">Nocardioides hwasunensis</name>
    <dbReference type="NCBI Taxonomy" id="397258"/>
    <lineage>
        <taxon>Bacteria</taxon>
        <taxon>Bacillati</taxon>
        <taxon>Actinomycetota</taxon>
        <taxon>Actinomycetes</taxon>
        <taxon>Propionibacteriales</taxon>
        <taxon>Nocardioidaceae</taxon>
        <taxon>Nocardioides</taxon>
    </lineage>
</organism>
<evidence type="ECO:0000313" key="8">
    <source>
        <dbReference type="Proteomes" id="UP000649289"/>
    </source>
</evidence>
<dbReference type="InterPro" id="IPR050109">
    <property type="entry name" value="HTH-type_TetR-like_transc_reg"/>
</dbReference>
<accession>A0ABR8MHR7</accession>
<dbReference type="RefSeq" id="WP_191199937.1">
    <property type="nucleotide sequence ID" value="NZ_BAAAPA010000007.1"/>
</dbReference>
<name>A0ABR8MHR7_9ACTN</name>
<evidence type="ECO:0000256" key="1">
    <source>
        <dbReference type="ARBA" id="ARBA00022491"/>
    </source>
</evidence>
<dbReference type="InterPro" id="IPR001647">
    <property type="entry name" value="HTH_TetR"/>
</dbReference>
<sequence length="202" mass="22301">MSTTRRRSTGSPTGLARKELILSSAAKVFAAKGFSSATVRDVADEAEILSGSLYYYFDSKEAIVEEVLVTYLDEMVRGYHAAVDEAQSPAEALEKLIARGLRALVDNREQLTILQNDWHYVRPMAGIAERQHQIESVWMETIQQGIDAGVLRGDVDARMQYRTIMGAIQAVIRWFDPRGKVGIDTVISVQTAILLDGVRAAG</sequence>
<keyword evidence="2" id="KW-0805">Transcription regulation</keyword>
<dbReference type="Pfam" id="PF17932">
    <property type="entry name" value="TetR_C_24"/>
    <property type="match status" value="1"/>
</dbReference>
<dbReference type="PRINTS" id="PR00455">
    <property type="entry name" value="HTHTETR"/>
</dbReference>
<dbReference type="Pfam" id="PF00440">
    <property type="entry name" value="TetR_N"/>
    <property type="match status" value="1"/>
</dbReference>
<keyword evidence="3 5" id="KW-0238">DNA-binding</keyword>
<dbReference type="Proteomes" id="UP000649289">
    <property type="component" value="Unassembled WGS sequence"/>
</dbReference>
<proteinExistence type="predicted"/>
<reference evidence="7 8" key="1">
    <citation type="submission" date="2020-09" db="EMBL/GenBank/DDBJ databases">
        <title>novel species in genus Nocardioides.</title>
        <authorList>
            <person name="Zhang G."/>
        </authorList>
    </citation>
    <scope>NUCLEOTIDE SEQUENCE [LARGE SCALE GENOMIC DNA]</scope>
    <source>
        <strain evidence="7 8">19197</strain>
    </source>
</reference>
<dbReference type="SUPFAM" id="SSF48498">
    <property type="entry name" value="Tetracyclin repressor-like, C-terminal domain"/>
    <property type="match status" value="1"/>
</dbReference>
<keyword evidence="4" id="KW-0804">Transcription</keyword>
<dbReference type="PANTHER" id="PTHR30055:SF175">
    <property type="entry name" value="HTH-TYPE TRANSCRIPTIONAL REPRESSOR KSTR2"/>
    <property type="match status" value="1"/>
</dbReference>
<dbReference type="Gene3D" id="1.10.357.10">
    <property type="entry name" value="Tetracycline Repressor, domain 2"/>
    <property type="match status" value="1"/>
</dbReference>
<feature type="DNA-binding region" description="H-T-H motif" evidence="5">
    <location>
        <begin position="38"/>
        <end position="57"/>
    </location>
</feature>
<comment type="caution">
    <text evidence="7">The sequence shown here is derived from an EMBL/GenBank/DDBJ whole genome shotgun (WGS) entry which is preliminary data.</text>
</comment>
<protein>
    <submittedName>
        <fullName evidence="7">TetR family transcriptional regulator</fullName>
    </submittedName>
</protein>
<dbReference type="SUPFAM" id="SSF46689">
    <property type="entry name" value="Homeodomain-like"/>
    <property type="match status" value="1"/>
</dbReference>
<keyword evidence="8" id="KW-1185">Reference proteome</keyword>
<keyword evidence="1" id="KW-0678">Repressor</keyword>